<keyword evidence="1" id="KW-1185">Reference proteome</keyword>
<accession>A0A0M3HUC2</accession>
<evidence type="ECO:0000313" key="2">
    <source>
        <dbReference type="WBParaSite" id="ALUE_0000637201-mRNA-1"/>
    </source>
</evidence>
<dbReference type="Proteomes" id="UP000036681">
    <property type="component" value="Unplaced"/>
</dbReference>
<reference evidence="2" key="1">
    <citation type="submission" date="2017-02" db="UniProtKB">
        <authorList>
            <consortium name="WormBaseParasite"/>
        </authorList>
    </citation>
    <scope>IDENTIFICATION</scope>
</reference>
<name>A0A0M3HUC2_ASCLU</name>
<dbReference type="AlphaFoldDB" id="A0A0M3HUC2"/>
<organism evidence="1 2">
    <name type="scientific">Ascaris lumbricoides</name>
    <name type="common">Giant roundworm</name>
    <dbReference type="NCBI Taxonomy" id="6252"/>
    <lineage>
        <taxon>Eukaryota</taxon>
        <taxon>Metazoa</taxon>
        <taxon>Ecdysozoa</taxon>
        <taxon>Nematoda</taxon>
        <taxon>Chromadorea</taxon>
        <taxon>Rhabditida</taxon>
        <taxon>Spirurina</taxon>
        <taxon>Ascaridomorpha</taxon>
        <taxon>Ascaridoidea</taxon>
        <taxon>Ascarididae</taxon>
        <taxon>Ascaris</taxon>
    </lineage>
</organism>
<dbReference type="WBParaSite" id="ALUE_0000637201-mRNA-1">
    <property type="protein sequence ID" value="ALUE_0000637201-mRNA-1"/>
    <property type="gene ID" value="ALUE_0000637201"/>
</dbReference>
<evidence type="ECO:0000313" key="1">
    <source>
        <dbReference type="Proteomes" id="UP000036681"/>
    </source>
</evidence>
<protein>
    <submittedName>
        <fullName evidence="2">Uncharacterized protein</fullName>
    </submittedName>
</protein>
<sequence>MKFLIKNTLLPNCFRNIDIGLSSSNQGVQERSRKNRKSEIKKSALRFVKSYLFRDPRTYWMFAVVLESYILHYTMD</sequence>
<proteinExistence type="predicted"/>